<evidence type="ECO:0000313" key="2">
    <source>
        <dbReference type="EMBL" id="MCT8973954.1"/>
    </source>
</evidence>
<reference evidence="2 3" key="1">
    <citation type="submission" date="2022-04" db="EMBL/GenBank/DDBJ databases">
        <authorList>
            <person name="Ye Y.-Q."/>
            <person name="Du Z.-J."/>
        </authorList>
    </citation>
    <scope>NUCLEOTIDE SEQUENCE [LARGE SCALE GENOMIC DNA]</scope>
    <source>
        <strain evidence="2 3">A6E488</strain>
    </source>
</reference>
<accession>A0AAW5R5P6</accession>
<comment type="caution">
    <text evidence="2">The sequence shown here is derived from an EMBL/GenBank/DDBJ whole genome shotgun (WGS) entry which is preliminary data.</text>
</comment>
<protein>
    <submittedName>
        <fullName evidence="2">3-carboxyethylcatechol 2,3-dioxygenase</fullName>
        <ecNumber evidence="2">1.13.11.16</ecNumber>
    </submittedName>
</protein>
<evidence type="ECO:0000259" key="1">
    <source>
        <dbReference type="Pfam" id="PF02900"/>
    </source>
</evidence>
<dbReference type="NCBIfam" id="NF009910">
    <property type="entry name" value="PRK13370.1-4"/>
    <property type="match status" value="1"/>
</dbReference>
<sequence>MIVGSVCMSHSPLLERNRADPGIEQRFNAAIAAAADYVADLAPDLTIVIHPDHINGFFYDLLPAFCVGIQATSIGDFGTAAGKLSIPEDTAMDLARSILDDGVDTAISYKMEVDHGAVQPVEILSAKHDLSNLIPVFINCAAAPRPTFDRVRALGRAVGAWAQRRPERILIIGSGGLSHDPPMPALAGAAPEVRNRLINGGELTHAQRVARQSKAVQESEKVLAGTSKTLPLDPAWDRKLLDGFLSGDLTTLDASSDEEITATGGRGGHEVRSWFATLAALGPNYKAEELFYEPMNVWLTGMGVLKADPA</sequence>
<dbReference type="EC" id="1.13.11.16" evidence="2"/>
<dbReference type="Gene3D" id="3.40.830.10">
    <property type="entry name" value="LigB-like"/>
    <property type="match status" value="1"/>
</dbReference>
<organism evidence="2 3">
    <name type="scientific">Microbaculum marinisediminis</name>
    <dbReference type="NCBI Taxonomy" id="2931392"/>
    <lineage>
        <taxon>Bacteria</taxon>
        <taxon>Pseudomonadati</taxon>
        <taxon>Pseudomonadota</taxon>
        <taxon>Alphaproteobacteria</taxon>
        <taxon>Hyphomicrobiales</taxon>
        <taxon>Tepidamorphaceae</taxon>
        <taxon>Microbaculum</taxon>
    </lineage>
</organism>
<dbReference type="RefSeq" id="WP_261617534.1">
    <property type="nucleotide sequence ID" value="NZ_JALIDZ010000009.1"/>
</dbReference>
<dbReference type="Proteomes" id="UP001320898">
    <property type="component" value="Unassembled WGS sequence"/>
</dbReference>
<feature type="domain" description="Extradiol ring-cleavage dioxygenase class III enzyme subunit B" evidence="1">
    <location>
        <begin position="6"/>
        <end position="298"/>
    </location>
</feature>
<name>A0AAW5R5P6_9HYPH</name>
<evidence type="ECO:0000313" key="3">
    <source>
        <dbReference type="Proteomes" id="UP001320898"/>
    </source>
</evidence>
<dbReference type="Pfam" id="PF02900">
    <property type="entry name" value="LigB"/>
    <property type="match status" value="1"/>
</dbReference>
<dbReference type="EMBL" id="JALIDZ010000009">
    <property type="protein sequence ID" value="MCT8973954.1"/>
    <property type="molecule type" value="Genomic_DNA"/>
</dbReference>
<dbReference type="SUPFAM" id="SSF53213">
    <property type="entry name" value="LigB-like"/>
    <property type="match status" value="1"/>
</dbReference>
<keyword evidence="2" id="KW-0560">Oxidoreductase</keyword>
<dbReference type="AlphaFoldDB" id="A0AAW5R5P6"/>
<dbReference type="InterPro" id="IPR004183">
    <property type="entry name" value="Xdiol_dOase_suB"/>
</dbReference>
<gene>
    <name evidence="2" type="ORF">MUB46_18970</name>
</gene>
<dbReference type="GO" id="GO:0047070">
    <property type="term" value="F:3-carboxyethylcatechol 2,3-dioxygenase activity"/>
    <property type="evidence" value="ECO:0007669"/>
    <property type="project" value="UniProtKB-EC"/>
</dbReference>
<dbReference type="GO" id="GO:0008198">
    <property type="term" value="F:ferrous iron binding"/>
    <property type="evidence" value="ECO:0007669"/>
    <property type="project" value="InterPro"/>
</dbReference>
<keyword evidence="3" id="KW-1185">Reference proteome</keyword>
<proteinExistence type="predicted"/>